<protein>
    <recommendedName>
        <fullName evidence="2">Error-prone DNA polymerase</fullName>
    </recommendedName>
</protein>
<dbReference type="PANTHER" id="PTHR32294">
    <property type="entry name" value="DNA POLYMERASE III SUBUNIT ALPHA"/>
    <property type="match status" value="1"/>
</dbReference>
<evidence type="ECO:0000259" key="3">
    <source>
        <dbReference type="Pfam" id="PF01336"/>
    </source>
</evidence>
<name>A0ABW8VH40_9PROT</name>
<keyword evidence="5" id="KW-1185">Reference proteome</keyword>
<accession>A0ABW8VH40</accession>
<proteinExistence type="inferred from homology"/>
<feature type="domain" description="OB" evidence="3">
    <location>
        <begin position="197"/>
        <end position="263"/>
    </location>
</feature>
<comment type="similarity">
    <text evidence="1">Belongs to the DNA polymerase type-C family. DnaE2 subfamily.</text>
</comment>
<evidence type="ECO:0000313" key="5">
    <source>
        <dbReference type="Proteomes" id="UP001628281"/>
    </source>
</evidence>
<evidence type="ECO:0000256" key="1">
    <source>
        <dbReference type="ARBA" id="ARBA00007391"/>
    </source>
</evidence>
<dbReference type="Proteomes" id="UP001628281">
    <property type="component" value="Unassembled WGS sequence"/>
</dbReference>
<dbReference type="Pfam" id="PF01336">
    <property type="entry name" value="tRNA_anti-codon"/>
    <property type="match status" value="1"/>
</dbReference>
<gene>
    <name evidence="4" type="ORF">ACJ41P_31845</name>
</gene>
<evidence type="ECO:0000313" key="4">
    <source>
        <dbReference type="EMBL" id="MFL7905759.1"/>
    </source>
</evidence>
<sequence>MFIRGKIAASLQKLIVFSHVGRCGWIVDPEPTWAESLKSKFPTVPEGRMGVMSDRLMITVEWSGGGQVGFGVPALERLMHADAWQSVGLGRRETLWQIRALGAKPLPLFAAADARALPGDNRGPVERGNEPDVDLLAMRLGEAVVEDYRSLSLTLRAHPLALLRPRLRDLGYTPARGLESLADGKRVGIAGLVLVLVRQRPGTASGVVFVTLEDETRHANLVVWSAVFDRYRRVLLGARMMGAWGRVQKEGEVIHVVADHLIDLSGLAAELVRIDGPEGVVVVDPAFPAARNFR</sequence>
<dbReference type="InterPro" id="IPR004805">
    <property type="entry name" value="DnaE2/DnaE/PolC"/>
</dbReference>
<dbReference type="PANTHER" id="PTHR32294:SF4">
    <property type="entry name" value="ERROR-PRONE DNA POLYMERASE"/>
    <property type="match status" value="1"/>
</dbReference>
<comment type="caution">
    <text evidence="4">The sequence shown here is derived from an EMBL/GenBank/DDBJ whole genome shotgun (WGS) entry which is preliminary data.</text>
</comment>
<reference evidence="4 5" key="1">
    <citation type="submission" date="2024-11" db="EMBL/GenBank/DDBJ databases">
        <title>Draft genome sequences of two bacteria associated to sugarcane roots in Colombia.</title>
        <authorList>
            <person name="Pardo-Diaz S."/>
            <person name="Masmela-Mendoza J."/>
            <person name="Delgadillo-Duran P."/>
            <person name="Bautista E.J."/>
            <person name="Rojas-Tapias D.F."/>
        </authorList>
    </citation>
    <scope>NUCLEOTIDE SEQUENCE [LARGE SCALE GENOMIC DNA]</scope>
    <source>
        <strain evidence="4 5">Ap18</strain>
    </source>
</reference>
<dbReference type="InterPro" id="IPR004365">
    <property type="entry name" value="NA-bd_OB_tRNA"/>
</dbReference>
<organism evidence="4 5">
    <name type="scientific">Azospirillum argentinense</name>
    <dbReference type="NCBI Taxonomy" id="2970906"/>
    <lineage>
        <taxon>Bacteria</taxon>
        <taxon>Pseudomonadati</taxon>
        <taxon>Pseudomonadota</taxon>
        <taxon>Alphaproteobacteria</taxon>
        <taxon>Rhodospirillales</taxon>
        <taxon>Azospirillaceae</taxon>
        <taxon>Azospirillum</taxon>
    </lineage>
</organism>
<dbReference type="EMBL" id="JBJLSN010000097">
    <property type="protein sequence ID" value="MFL7905759.1"/>
    <property type="molecule type" value="Genomic_DNA"/>
</dbReference>
<dbReference type="CDD" id="cd04485">
    <property type="entry name" value="DnaE_OBF"/>
    <property type="match status" value="1"/>
</dbReference>
<evidence type="ECO:0000256" key="2">
    <source>
        <dbReference type="ARBA" id="ARBA00017273"/>
    </source>
</evidence>